<keyword evidence="2" id="KW-1185">Reference proteome</keyword>
<gene>
    <name evidence="1" type="ORF">BJF91_02295</name>
</gene>
<dbReference type="Proteomes" id="UP000185598">
    <property type="component" value="Unassembled WGS sequence"/>
</dbReference>
<evidence type="ECO:0008006" key="3">
    <source>
        <dbReference type="Google" id="ProtNLM"/>
    </source>
</evidence>
<evidence type="ECO:0000313" key="2">
    <source>
        <dbReference type="Proteomes" id="UP000185598"/>
    </source>
</evidence>
<name>A0A1Q9ABX3_9HYPH</name>
<dbReference type="InterPro" id="IPR024524">
    <property type="entry name" value="DUF3800"/>
</dbReference>
<dbReference type="EMBL" id="MKIN01000014">
    <property type="protein sequence ID" value="OLP52379.1"/>
    <property type="molecule type" value="Genomic_DNA"/>
</dbReference>
<proteinExistence type="predicted"/>
<dbReference type="OrthoDB" id="4071750at2"/>
<sequence length="364" mass="41024">MQRAQRNSLMRRIYFDESGQTGAHLLDRNQPYFTLGSTNISEAESAEIIEECFPRAKGPELKSRSLFRRESGRRSFISFAKVVGQRGNRFCGAKIDKRFSIICKMVDNLVEPMLRAMRYDFYADNYAARFANMANYAIARTMDERASTELLESYNTFARTPSGETLGALQATLRANLVAAPYGSEMFLSMMSRGADSFEQFHDLSDFNDTNDLHLTAVLQCMGFWQKGYKGPFEVVHDESTHFFKRSQLWKVMTNPQAEEAIIQVGDKTLNLPINVQSTTASRSHENASLQLCDLIAGFISFVSNPSMKPPERDFAHRAIDSGMQELSIFPVEPGTDFVDGPPMKSDGPDVIDRVINAVKPKRL</sequence>
<reference evidence="1 2" key="1">
    <citation type="submission" date="2016-09" db="EMBL/GenBank/DDBJ databases">
        <title>Rhizobium oryziradicis sp. nov., isolated from the root of rice.</title>
        <authorList>
            <person name="Zhao J."/>
            <person name="Zhang X."/>
        </authorList>
    </citation>
    <scope>NUCLEOTIDE SEQUENCE [LARGE SCALE GENOMIC DNA]</scope>
    <source>
        <strain evidence="1 2">14971</strain>
    </source>
</reference>
<protein>
    <recommendedName>
        <fullName evidence="3">DUF3800 domain-containing protein</fullName>
    </recommendedName>
</protein>
<accession>A0A1Q9ABX3</accession>
<organism evidence="1 2">
    <name type="scientific">Allorhizobium taibaishanense</name>
    <dbReference type="NCBI Taxonomy" id="887144"/>
    <lineage>
        <taxon>Bacteria</taxon>
        <taxon>Pseudomonadati</taxon>
        <taxon>Pseudomonadota</taxon>
        <taxon>Alphaproteobacteria</taxon>
        <taxon>Hyphomicrobiales</taxon>
        <taxon>Rhizobiaceae</taxon>
        <taxon>Rhizobium/Agrobacterium group</taxon>
        <taxon>Allorhizobium</taxon>
    </lineage>
</organism>
<comment type="caution">
    <text evidence="1">The sequence shown here is derived from an EMBL/GenBank/DDBJ whole genome shotgun (WGS) entry which is preliminary data.</text>
</comment>
<evidence type="ECO:0000313" key="1">
    <source>
        <dbReference type="EMBL" id="OLP52379.1"/>
    </source>
</evidence>
<dbReference type="Pfam" id="PF12686">
    <property type="entry name" value="DUF3800"/>
    <property type="match status" value="1"/>
</dbReference>
<dbReference type="AlphaFoldDB" id="A0A1Q9ABX3"/>